<feature type="transmembrane region" description="Helical" evidence="2">
    <location>
        <begin position="166"/>
        <end position="186"/>
    </location>
</feature>
<evidence type="ECO:0000313" key="3">
    <source>
        <dbReference type="EMBL" id="RXH37917.1"/>
    </source>
</evidence>
<dbReference type="InterPro" id="IPR002528">
    <property type="entry name" value="MATE_fam"/>
</dbReference>
<dbReference type="NCBIfam" id="TIGR00797">
    <property type="entry name" value="matE"/>
    <property type="match status" value="1"/>
</dbReference>
<keyword evidence="2" id="KW-0472">Membrane</keyword>
<dbReference type="GO" id="GO:0042910">
    <property type="term" value="F:xenobiotic transmembrane transporter activity"/>
    <property type="evidence" value="ECO:0007669"/>
    <property type="project" value="InterPro"/>
</dbReference>
<dbReference type="InterPro" id="IPR050222">
    <property type="entry name" value="MATE_MdtK"/>
</dbReference>
<evidence type="ECO:0000256" key="1">
    <source>
        <dbReference type="ARBA" id="ARBA00022448"/>
    </source>
</evidence>
<feature type="transmembrane region" description="Helical" evidence="2">
    <location>
        <begin position="283"/>
        <end position="302"/>
    </location>
</feature>
<protein>
    <submittedName>
        <fullName evidence="3">Multidrug transporter MatE</fullName>
    </submittedName>
</protein>
<feature type="transmembrane region" description="Helical" evidence="2">
    <location>
        <begin position="365"/>
        <end position="387"/>
    </location>
</feature>
<dbReference type="EMBL" id="LBJQ01000008">
    <property type="protein sequence ID" value="RXH37917.1"/>
    <property type="molecule type" value="Genomic_DNA"/>
</dbReference>
<dbReference type="CDD" id="cd13131">
    <property type="entry name" value="MATE_NorM_like"/>
    <property type="match status" value="1"/>
</dbReference>
<evidence type="ECO:0000313" key="4">
    <source>
        <dbReference type="Proteomes" id="UP000289546"/>
    </source>
</evidence>
<keyword evidence="2" id="KW-1133">Transmembrane helix</keyword>
<dbReference type="Pfam" id="PF01554">
    <property type="entry name" value="MatE"/>
    <property type="match status" value="2"/>
</dbReference>
<feature type="transmembrane region" description="Helical" evidence="2">
    <location>
        <begin position="198"/>
        <end position="219"/>
    </location>
</feature>
<dbReference type="GO" id="GO:0015297">
    <property type="term" value="F:antiporter activity"/>
    <property type="evidence" value="ECO:0007669"/>
    <property type="project" value="InterPro"/>
</dbReference>
<keyword evidence="1" id="KW-0813">Transport</keyword>
<feature type="transmembrane region" description="Helical" evidence="2">
    <location>
        <begin position="61"/>
        <end position="84"/>
    </location>
</feature>
<feature type="transmembrane region" description="Helical" evidence="2">
    <location>
        <begin position="399"/>
        <end position="418"/>
    </location>
</feature>
<feature type="transmembrane region" description="Helical" evidence="2">
    <location>
        <begin position="424"/>
        <end position="446"/>
    </location>
</feature>
<accession>A0A4Q0SFF4</accession>
<dbReference type="PANTHER" id="PTHR43298">
    <property type="entry name" value="MULTIDRUG RESISTANCE PROTEIN NORM-RELATED"/>
    <property type="match status" value="1"/>
</dbReference>
<gene>
    <name evidence="3" type="ORF">XH99_02505</name>
</gene>
<dbReference type="PANTHER" id="PTHR43298:SF2">
    <property type="entry name" value="FMN_FAD EXPORTER YEEO-RELATED"/>
    <property type="match status" value="1"/>
</dbReference>
<feature type="transmembrane region" description="Helical" evidence="2">
    <location>
        <begin position="323"/>
        <end position="345"/>
    </location>
</feature>
<evidence type="ECO:0000256" key="2">
    <source>
        <dbReference type="SAM" id="Phobius"/>
    </source>
</evidence>
<name>A0A4Q0SFF4_9BRAD</name>
<proteinExistence type="predicted"/>
<dbReference type="Proteomes" id="UP000289546">
    <property type="component" value="Unassembled WGS sequence"/>
</dbReference>
<keyword evidence="2" id="KW-0812">Transmembrane</keyword>
<feature type="transmembrane region" description="Helical" evidence="2">
    <location>
        <begin position="245"/>
        <end position="271"/>
    </location>
</feature>
<feature type="transmembrane region" description="Helical" evidence="2">
    <location>
        <begin position="96"/>
        <end position="116"/>
    </location>
</feature>
<feature type="transmembrane region" description="Helical" evidence="2">
    <location>
        <begin position="136"/>
        <end position="154"/>
    </location>
</feature>
<reference evidence="3 4" key="1">
    <citation type="submission" date="2015-04" db="EMBL/GenBank/DDBJ databases">
        <title>Comparative genomics of rhizobia nodulating Arachis hypogaea in China.</title>
        <authorList>
            <person name="Li Y."/>
        </authorList>
    </citation>
    <scope>NUCLEOTIDE SEQUENCE [LARGE SCALE GENOMIC DNA]</scope>
    <source>
        <strain evidence="3 4">CCBAU 51757</strain>
    </source>
</reference>
<dbReference type="GO" id="GO:0005886">
    <property type="term" value="C:plasma membrane"/>
    <property type="evidence" value="ECO:0007669"/>
    <property type="project" value="TreeGrafter"/>
</dbReference>
<keyword evidence="4" id="KW-1185">Reference proteome</keyword>
<sequence length="457" mass="48337">MASKIVTSHHNLSVELTETLKLALPMLLTHIGQIVMTTTDLALAGRLGADALAAAALAGRVYIISVTFGVGLLAAIGPVAAEAFARGNLGVARRSLRMGMWAGLLLSLPMVAFALHGEEILLAFDQDSGLARLAQQYLFGLAGGVAPMLWFQAIRNFMAAVNRPEPVLWVTLTAIPLNGLLGYMLVYGKFGLPRLELFGLGLATTLVNCGMFSASFCFARMRRPFRAYNLFADFWRVDWCLMRHLGVIGTPIAVASLLGFGLFSAAALLAGRISTSAVAAHQIAFQVAAILFTVSFGLGVAATVRVSHAVGRNDGHGIRRAGLVAMLLGFIVSAFLTGVVIVARFKIANLFLGDSDADTEATLGLAAKLLLVGASFFVSDAIAHVAAGSLRGLKDTRSALLFAFLAYWLIGYSVSYVLGLQIGLGAVGIWIGLSVGTSIYAGLLVLRFHRLSSRLVL</sequence>
<dbReference type="RefSeq" id="WP_128916430.1">
    <property type="nucleotide sequence ID" value="NZ_LBJQ01000008.1"/>
</dbReference>
<comment type="caution">
    <text evidence="3">The sequence shown here is derived from an EMBL/GenBank/DDBJ whole genome shotgun (WGS) entry which is preliminary data.</text>
</comment>
<organism evidence="3 4">
    <name type="scientific">Bradyrhizobium nanningense</name>
    <dbReference type="NCBI Taxonomy" id="1325118"/>
    <lineage>
        <taxon>Bacteria</taxon>
        <taxon>Pseudomonadati</taxon>
        <taxon>Pseudomonadota</taxon>
        <taxon>Alphaproteobacteria</taxon>
        <taxon>Hyphomicrobiales</taxon>
        <taxon>Nitrobacteraceae</taxon>
        <taxon>Bradyrhizobium</taxon>
    </lineage>
</organism>
<dbReference type="AlphaFoldDB" id="A0A4Q0SFF4"/>